<dbReference type="EMBL" id="NMUH01001458">
    <property type="protein sequence ID" value="MQL92547.1"/>
    <property type="molecule type" value="Genomic_DNA"/>
</dbReference>
<evidence type="ECO:0000259" key="5">
    <source>
        <dbReference type="PROSITE" id="PS51005"/>
    </source>
</evidence>
<dbReference type="GO" id="GO:0003677">
    <property type="term" value="F:DNA binding"/>
    <property type="evidence" value="ECO:0007669"/>
    <property type="project" value="UniProtKB-KW"/>
</dbReference>
<dbReference type="SUPFAM" id="SSF101941">
    <property type="entry name" value="NAC domain"/>
    <property type="match status" value="1"/>
</dbReference>
<feature type="domain" description="NAC" evidence="5">
    <location>
        <begin position="1"/>
        <end position="110"/>
    </location>
</feature>
<accession>A0A843VDG9</accession>
<evidence type="ECO:0000256" key="2">
    <source>
        <dbReference type="ARBA" id="ARBA00023125"/>
    </source>
</evidence>
<sequence length="145" mass="16912">MHGAGRFRYPMKDECYFYTMRTKKYPNGSRPSRSTPSGYWKATGRDADVVHGGVVVGMRKSLVFYFGRSPAGQKTNWLMHEFRINEKLDQYRNHAEPERDRYVLCKVYKKDEPRDDGSREAKHWAEGGNIYAHNSIIPSRVDAQF</sequence>
<evidence type="ECO:0000256" key="1">
    <source>
        <dbReference type="ARBA" id="ARBA00023015"/>
    </source>
</evidence>
<dbReference type="Gene3D" id="2.170.150.80">
    <property type="entry name" value="NAC domain"/>
    <property type="match status" value="1"/>
</dbReference>
<comment type="caution">
    <text evidence="6">The sequence shown here is derived from an EMBL/GenBank/DDBJ whole genome shotgun (WGS) entry which is preliminary data.</text>
</comment>
<reference evidence="6" key="1">
    <citation type="submission" date="2017-07" db="EMBL/GenBank/DDBJ databases">
        <title>Taro Niue Genome Assembly and Annotation.</title>
        <authorList>
            <person name="Atibalentja N."/>
            <person name="Keating K."/>
            <person name="Fields C.J."/>
        </authorList>
    </citation>
    <scope>NUCLEOTIDE SEQUENCE</scope>
    <source>
        <strain evidence="6">Niue_2</strain>
        <tissue evidence="6">Leaf</tissue>
    </source>
</reference>
<dbReference type="GO" id="GO:0006355">
    <property type="term" value="P:regulation of DNA-templated transcription"/>
    <property type="evidence" value="ECO:0007669"/>
    <property type="project" value="InterPro"/>
</dbReference>
<dbReference type="AlphaFoldDB" id="A0A843VDG9"/>
<organism evidence="6 7">
    <name type="scientific">Colocasia esculenta</name>
    <name type="common">Wild taro</name>
    <name type="synonym">Arum esculentum</name>
    <dbReference type="NCBI Taxonomy" id="4460"/>
    <lineage>
        <taxon>Eukaryota</taxon>
        <taxon>Viridiplantae</taxon>
        <taxon>Streptophyta</taxon>
        <taxon>Embryophyta</taxon>
        <taxon>Tracheophyta</taxon>
        <taxon>Spermatophyta</taxon>
        <taxon>Magnoliopsida</taxon>
        <taxon>Liliopsida</taxon>
        <taxon>Araceae</taxon>
        <taxon>Aroideae</taxon>
        <taxon>Colocasieae</taxon>
        <taxon>Colocasia</taxon>
    </lineage>
</organism>
<evidence type="ECO:0000256" key="3">
    <source>
        <dbReference type="ARBA" id="ARBA00023163"/>
    </source>
</evidence>
<name>A0A843VDG9_COLES</name>
<dbReference type="InterPro" id="IPR036093">
    <property type="entry name" value="NAC_dom_sf"/>
</dbReference>
<dbReference type="Pfam" id="PF02365">
    <property type="entry name" value="NAM"/>
    <property type="match status" value="1"/>
</dbReference>
<dbReference type="InterPro" id="IPR003441">
    <property type="entry name" value="NAC-dom"/>
</dbReference>
<dbReference type="Proteomes" id="UP000652761">
    <property type="component" value="Unassembled WGS sequence"/>
</dbReference>
<gene>
    <name evidence="6" type="ORF">Taro_025185</name>
</gene>
<dbReference type="OrthoDB" id="910810at2759"/>
<dbReference type="PANTHER" id="PTHR31744">
    <property type="entry name" value="PROTEIN CUP-SHAPED COTYLEDON 2-RELATED"/>
    <property type="match status" value="1"/>
</dbReference>
<keyword evidence="3" id="KW-0804">Transcription</keyword>
<proteinExistence type="predicted"/>
<keyword evidence="2" id="KW-0238">DNA-binding</keyword>
<keyword evidence="7" id="KW-1185">Reference proteome</keyword>
<dbReference type="PROSITE" id="PS51005">
    <property type="entry name" value="NAC"/>
    <property type="match status" value="1"/>
</dbReference>
<keyword evidence="4" id="KW-0539">Nucleus</keyword>
<protein>
    <recommendedName>
        <fullName evidence="5">NAC domain-containing protein</fullName>
    </recommendedName>
</protein>
<evidence type="ECO:0000256" key="4">
    <source>
        <dbReference type="ARBA" id="ARBA00023242"/>
    </source>
</evidence>
<evidence type="ECO:0000313" key="6">
    <source>
        <dbReference type="EMBL" id="MQL92547.1"/>
    </source>
</evidence>
<keyword evidence="1" id="KW-0805">Transcription regulation</keyword>
<dbReference type="PANTHER" id="PTHR31744:SF22">
    <property type="entry name" value="NAC DOMAIN CONTAINING PROTEIN 58"/>
    <property type="match status" value="1"/>
</dbReference>
<evidence type="ECO:0000313" key="7">
    <source>
        <dbReference type="Proteomes" id="UP000652761"/>
    </source>
</evidence>